<gene>
    <name evidence="1" type="ORF">GKE01_12135</name>
</gene>
<dbReference type="EMBL" id="WKLP01000016">
    <property type="protein sequence ID" value="MRY12214.1"/>
    <property type="molecule type" value="Genomic_DNA"/>
</dbReference>
<protein>
    <submittedName>
        <fullName evidence="1">DUF5119 domain-containing protein</fullName>
    </submittedName>
</protein>
<dbReference type="PROSITE" id="PS51257">
    <property type="entry name" value="PROKAR_LIPOPROTEIN"/>
    <property type="match status" value="1"/>
</dbReference>
<comment type="caution">
    <text evidence="1">The sequence shown here is derived from an EMBL/GenBank/DDBJ whole genome shotgun (WGS) entry which is preliminary data.</text>
</comment>
<dbReference type="AlphaFoldDB" id="A0A6G1ZE22"/>
<organism evidence="1">
    <name type="scientific">Parabacteroides goldsteinii</name>
    <dbReference type="NCBI Taxonomy" id="328812"/>
    <lineage>
        <taxon>Bacteria</taxon>
        <taxon>Pseudomonadati</taxon>
        <taxon>Bacteroidota</taxon>
        <taxon>Bacteroidia</taxon>
        <taxon>Bacteroidales</taxon>
        <taxon>Tannerellaceae</taxon>
        <taxon>Parabacteroides</taxon>
    </lineage>
</organism>
<reference evidence="1" key="1">
    <citation type="journal article" date="2019" name="Nat. Med.">
        <title>A library of human gut bacterial isolates paired with longitudinal multiomics data enables mechanistic microbiome research.</title>
        <authorList>
            <person name="Poyet M."/>
            <person name="Groussin M."/>
            <person name="Gibbons S.M."/>
            <person name="Avila-Pacheco J."/>
            <person name="Jiang X."/>
            <person name="Kearney S.M."/>
            <person name="Perrotta A.R."/>
            <person name="Berdy B."/>
            <person name="Zhao S."/>
            <person name="Lieberman T.D."/>
            <person name="Swanson P.K."/>
            <person name="Smith M."/>
            <person name="Roesemann S."/>
            <person name="Alexander J.E."/>
            <person name="Rich S.A."/>
            <person name="Livny J."/>
            <person name="Vlamakis H."/>
            <person name="Clish C."/>
            <person name="Bullock K."/>
            <person name="Deik A."/>
            <person name="Scott J."/>
            <person name="Pierce K.A."/>
            <person name="Xavier R.J."/>
            <person name="Alm E.J."/>
        </authorList>
    </citation>
    <scope>NUCLEOTIDE SEQUENCE</scope>
    <source>
        <strain evidence="1">BIOML-A4</strain>
    </source>
</reference>
<accession>A0A6G1ZE22</accession>
<proteinExistence type="predicted"/>
<dbReference type="Pfam" id="PF17145">
    <property type="entry name" value="DUF5119"/>
    <property type="match status" value="1"/>
</dbReference>
<dbReference type="RefSeq" id="WP_010803692.1">
    <property type="nucleotide sequence ID" value="NZ_CAJSYT010000001.1"/>
</dbReference>
<sequence>MEKGDKIWDYMGGLLIGLLFTACTSLTTDKDWAKNGKVRLVLDWGSRAVHTSVFDYYFYAEGNPVPLVRRGDVSGYEGTIPQGCYGVVACNPDGINLDLSMNEGYSRARAIARSSVSSKGTVGMISQPGNLYGAGEEEVIVTTVVDEAVVLTPACLVKDVILNIRIEGGSDVSVVSGELAGIPPEVCIPTGKLCEENYASVCFPAEADGINRYTASLSLFGLRTENEAGIKVPASLSLTVEQKDGQLFVSHTDVTDQVNEAVHSGLTARIELDLMVHPLETGGYAIDITDWREGTAEVGGTVGTDKDQTEK</sequence>
<evidence type="ECO:0000313" key="1">
    <source>
        <dbReference type="EMBL" id="MRY12214.1"/>
    </source>
</evidence>
<dbReference type="InterPro" id="IPR033410">
    <property type="entry name" value="DUF5119"/>
</dbReference>
<name>A0A6G1ZE22_9BACT</name>